<feature type="transmembrane region" description="Helical" evidence="5">
    <location>
        <begin position="53"/>
        <end position="76"/>
    </location>
</feature>
<dbReference type="PANTHER" id="PTHR39344:SF1">
    <property type="entry name" value="UPF0182 PROTEIN SLL1060"/>
    <property type="match status" value="1"/>
</dbReference>
<dbReference type="KEGG" id="nhl:Nhal_1535"/>
<feature type="transmembrane region" description="Helical" evidence="5">
    <location>
        <begin position="251"/>
        <end position="275"/>
    </location>
</feature>
<dbReference type="HOGENOM" id="CLU_007733_0_0_6"/>
<dbReference type="InterPro" id="IPR005372">
    <property type="entry name" value="UPF0182"/>
</dbReference>
<feature type="transmembrane region" description="Helical" evidence="5">
    <location>
        <begin position="110"/>
        <end position="129"/>
    </location>
</feature>
<sequence>MSRWKHRLFILGFSIIAFFIFLIFAGFEGIPFLVDLWWFDAQGYGFYFWQRMLYQSVVFIEVGILFFLVFFLNFWIASHYLGTERPAEIPPGTPRKSFKRLFNKFQTGSLWVYTPFSVVLSILVAWPLFQQWEAFLLYLMAPDMGVQDPAYGKDISYYLFSFPIYVLILQRLLIALLLLLLGLALLYWIENRLLSQHGKRLPLGARWHLSILVLFTFLIEIWDFVLQRNELVYSEAHQPLFSGPGFVEMRVILPFIWLSLFFLLGVALSLVYFINRHKGIKLLVFFSLFFMLSLGARHFHFLHWATQEYIVKPNELSLQKPFIEGSIQATLDAYNLSDVEVREFERERILENILNTKVQDLLRNIPVWDKELVGQVYRQLQQLRTYYSFPSTNVDRYMVNGKKHQVFLGARELNYEKLPSGARKWVNEHLLYTHGYGPVMTSAGQGRGEASMDWFIREIPPESDQGFNTEQPGIYYGLGPYRYAIAPNENRELDYPKGNTNVMTDYQGRGGVSLSSLFEKLVFYYYFQDSDIFFTTQTHDKSKILFRRNITERIETLTPYLLLDASPYLAVTPKGLYWIQDAYTASTWYPNADRLGLAKFEFPIPPKGNERINYIRNSVKIVVDAYHGTVDYYVFDSSDPIIQAYSRIYPGLFKSKEQMPADIRAHVRYPKDLFEIQMGIYAKYHQTDVEVFYQQEDVWSFAQKYNKESETRLRPYYLTLDLIKENRFDFLLFLPMLIEGQDNMRAMMAAGSDEPYYGKLIAYSFPKGELVFGPSQINTLINENPEVSAQFTLWSQNDSEVALGAMIIMPVGQVVLYIQPVFLTFKGEVKIPQLQRIIISDGQFVVMEPTLMGAYIKLKERIEAMGESS</sequence>
<evidence type="ECO:0000256" key="5">
    <source>
        <dbReference type="HAMAP-Rule" id="MF_01600"/>
    </source>
</evidence>
<evidence type="ECO:0000256" key="1">
    <source>
        <dbReference type="ARBA" id="ARBA00022475"/>
    </source>
</evidence>
<dbReference type="STRING" id="472759.Nhal_1535"/>
<comment type="similarity">
    <text evidence="5">Belongs to the UPF0182 family.</text>
</comment>
<keyword evidence="2 5" id="KW-0812">Transmembrane</keyword>
<keyword evidence="3 5" id="KW-1133">Transmembrane helix</keyword>
<keyword evidence="1 5" id="KW-1003">Cell membrane</keyword>
<feature type="transmembrane region" description="Helical" evidence="5">
    <location>
        <begin position="282"/>
        <end position="305"/>
    </location>
</feature>
<comment type="subcellular location">
    <subcellularLocation>
        <location evidence="5">Cell membrane</location>
        <topology evidence="5">Multi-pass membrane protein</topology>
    </subcellularLocation>
</comment>
<dbReference type="eggNOG" id="COG1615">
    <property type="taxonomic scope" value="Bacteria"/>
</dbReference>
<evidence type="ECO:0000256" key="2">
    <source>
        <dbReference type="ARBA" id="ARBA00022692"/>
    </source>
</evidence>
<evidence type="ECO:0000313" key="7">
    <source>
        <dbReference type="Proteomes" id="UP000001844"/>
    </source>
</evidence>
<keyword evidence="7" id="KW-1185">Reference proteome</keyword>
<proteinExistence type="inferred from homology"/>
<protein>
    <recommendedName>
        <fullName evidence="5">UPF0182 protein Nhal_1535</fullName>
    </recommendedName>
</protein>
<organism evidence="6 7">
    <name type="scientific">Nitrosococcus halophilus (strain Nc4)</name>
    <dbReference type="NCBI Taxonomy" id="472759"/>
    <lineage>
        <taxon>Bacteria</taxon>
        <taxon>Pseudomonadati</taxon>
        <taxon>Pseudomonadota</taxon>
        <taxon>Gammaproteobacteria</taxon>
        <taxon>Chromatiales</taxon>
        <taxon>Chromatiaceae</taxon>
        <taxon>Nitrosococcus</taxon>
    </lineage>
</organism>
<keyword evidence="4 5" id="KW-0472">Membrane</keyword>
<dbReference type="PANTHER" id="PTHR39344">
    <property type="entry name" value="UPF0182 PROTEIN SLL1060"/>
    <property type="match status" value="1"/>
</dbReference>
<feature type="transmembrane region" description="Helical" evidence="5">
    <location>
        <begin position="201"/>
        <end position="222"/>
    </location>
</feature>
<dbReference type="HAMAP" id="MF_01600">
    <property type="entry name" value="UPF0182"/>
    <property type="match status" value="1"/>
</dbReference>
<dbReference type="Pfam" id="PF03699">
    <property type="entry name" value="UPF0182"/>
    <property type="match status" value="1"/>
</dbReference>
<dbReference type="OrthoDB" id="9763654at2"/>
<evidence type="ECO:0000256" key="4">
    <source>
        <dbReference type="ARBA" id="ARBA00023136"/>
    </source>
</evidence>
<dbReference type="GO" id="GO:0005886">
    <property type="term" value="C:plasma membrane"/>
    <property type="evidence" value="ECO:0007669"/>
    <property type="project" value="UniProtKB-SubCell"/>
</dbReference>
<dbReference type="GO" id="GO:0005576">
    <property type="term" value="C:extracellular region"/>
    <property type="evidence" value="ECO:0007669"/>
    <property type="project" value="TreeGrafter"/>
</dbReference>
<dbReference type="AlphaFoldDB" id="D5C1P3"/>
<evidence type="ECO:0000256" key="3">
    <source>
        <dbReference type="ARBA" id="ARBA00022989"/>
    </source>
</evidence>
<feature type="transmembrane region" description="Helical" evidence="5">
    <location>
        <begin position="164"/>
        <end position="189"/>
    </location>
</feature>
<accession>D5C1P3</accession>
<gene>
    <name evidence="6" type="ordered locus">Nhal_1535</name>
</gene>
<dbReference type="RefSeq" id="WP_013032565.1">
    <property type="nucleotide sequence ID" value="NC_013960.1"/>
</dbReference>
<evidence type="ECO:0000313" key="6">
    <source>
        <dbReference type="EMBL" id="ADE14676.1"/>
    </source>
</evidence>
<reference evidence="7" key="1">
    <citation type="submission" date="2010-04" db="EMBL/GenBank/DDBJ databases">
        <title>Complete genome sequence of Nitrosococcus halophilus Nc4, a salt-adapted, aerobic obligate ammonia-oxidizing sulfur purple bacterium.</title>
        <authorList>
            <consortium name="US DOE Joint Genome Institute"/>
            <person name="Campbell M.A."/>
            <person name="Malfatti S.A."/>
            <person name="Chain P.S.G."/>
            <person name="Heidelberg J.F."/>
            <person name="Ward B.B."/>
            <person name="Klotz M.G."/>
        </authorList>
    </citation>
    <scope>NUCLEOTIDE SEQUENCE [LARGE SCALE GENOMIC DNA]</scope>
    <source>
        <strain evidence="7">Nc4</strain>
    </source>
</reference>
<feature type="transmembrane region" description="Helical" evidence="5">
    <location>
        <begin position="9"/>
        <end position="33"/>
    </location>
</feature>
<name>D5C1P3_NITHN</name>
<dbReference type="EMBL" id="CP001798">
    <property type="protein sequence ID" value="ADE14676.1"/>
    <property type="molecule type" value="Genomic_DNA"/>
</dbReference>
<dbReference type="Proteomes" id="UP000001844">
    <property type="component" value="Chromosome"/>
</dbReference>